<keyword evidence="2" id="KW-0805">Transcription regulation</keyword>
<dbReference type="Proteomes" id="UP001310248">
    <property type="component" value="Unassembled WGS sequence"/>
</dbReference>
<evidence type="ECO:0000313" key="7">
    <source>
        <dbReference type="Proteomes" id="UP001310248"/>
    </source>
</evidence>
<feature type="domain" description="HTH lysR-type" evidence="5">
    <location>
        <begin position="4"/>
        <end position="61"/>
    </location>
</feature>
<dbReference type="PANTHER" id="PTHR30537">
    <property type="entry name" value="HTH-TYPE TRANSCRIPTIONAL REGULATOR"/>
    <property type="match status" value="1"/>
</dbReference>
<dbReference type="InterPro" id="IPR005119">
    <property type="entry name" value="LysR_subst-bd"/>
</dbReference>
<evidence type="ECO:0000313" key="6">
    <source>
        <dbReference type="EMBL" id="MEE1674926.1"/>
    </source>
</evidence>
<dbReference type="InterPro" id="IPR036390">
    <property type="entry name" value="WH_DNA-bd_sf"/>
</dbReference>
<evidence type="ECO:0000256" key="4">
    <source>
        <dbReference type="ARBA" id="ARBA00023163"/>
    </source>
</evidence>
<evidence type="ECO:0000259" key="5">
    <source>
        <dbReference type="PROSITE" id="PS50931"/>
    </source>
</evidence>
<keyword evidence="7" id="KW-1185">Reference proteome</keyword>
<protein>
    <submittedName>
        <fullName evidence="6">LysR family transcriptional regulator</fullName>
    </submittedName>
</protein>
<evidence type="ECO:0000256" key="2">
    <source>
        <dbReference type="ARBA" id="ARBA00023015"/>
    </source>
</evidence>
<organism evidence="6 7">
    <name type="scientific">Agarivorans aestuarii</name>
    <dbReference type="NCBI Taxonomy" id="1563703"/>
    <lineage>
        <taxon>Bacteria</taxon>
        <taxon>Pseudomonadati</taxon>
        <taxon>Pseudomonadota</taxon>
        <taxon>Gammaproteobacteria</taxon>
        <taxon>Alteromonadales</taxon>
        <taxon>Alteromonadaceae</taxon>
        <taxon>Agarivorans</taxon>
    </lineage>
</organism>
<dbReference type="RefSeq" id="WP_329775943.1">
    <property type="nucleotide sequence ID" value="NZ_JAYDYW010000010.1"/>
</dbReference>
<name>A0ABU7G6G9_9ALTE</name>
<keyword evidence="3" id="KW-0238">DNA-binding</keyword>
<dbReference type="InterPro" id="IPR058163">
    <property type="entry name" value="LysR-type_TF_proteobact-type"/>
</dbReference>
<reference evidence="7" key="1">
    <citation type="submission" date="2023-07" db="EMBL/GenBank/DDBJ databases">
        <title>Draft genome sequence of Agarivorans aestuarii strain ZMCS4, a CAZymes producing bacteria isolated from the marine brown algae Clodostephus spongiosus.</title>
        <authorList>
            <person name="Lorente B."/>
            <person name="Cabral C."/>
            <person name="Frias J."/>
            <person name="Faria J."/>
            <person name="Toubarro D."/>
        </authorList>
    </citation>
    <scope>NUCLEOTIDE SEQUENCE [LARGE SCALE GENOMIC DNA]</scope>
    <source>
        <strain evidence="7">ZMCS4</strain>
    </source>
</reference>
<comment type="caution">
    <text evidence="6">The sequence shown here is derived from an EMBL/GenBank/DDBJ whole genome shotgun (WGS) entry which is preliminary data.</text>
</comment>
<dbReference type="PANTHER" id="PTHR30537:SF3">
    <property type="entry name" value="TRANSCRIPTIONAL REGULATORY PROTEIN"/>
    <property type="match status" value="1"/>
</dbReference>
<keyword evidence="4" id="KW-0804">Transcription</keyword>
<comment type="similarity">
    <text evidence="1">Belongs to the LysR transcriptional regulatory family.</text>
</comment>
<gene>
    <name evidence="6" type="ORF">SNR37_000246</name>
</gene>
<dbReference type="Gene3D" id="1.10.10.10">
    <property type="entry name" value="Winged helix-like DNA-binding domain superfamily/Winged helix DNA-binding domain"/>
    <property type="match status" value="1"/>
</dbReference>
<sequence length="294" mass="33398">MHSIRWADLQYVLAVANEGSLSAAARSLGVNHSTVLRRLNAFEYRHKLQVFHKLPTGYKLTVEGRQLLDSALSIESTVKSLERRMFGQEMKLEGTLRLTTTDSLLRFVLAKHLAVFHRLYPRIQLELNVTPRRLELSDLEADVAIRPTQSLPENLKGIKLCDMAFGVYGTPKYISSLKGKHPLRSAHWLEMSQGSASHLISTFIPEEQVVLKADSFEPLLMAAEQHIGLAYLPCFVGESSEKLQRVDLKVEHEPTGLWMMTHIDLENSAKVKAFFEFMETELKSDQNVWRTLAI</sequence>
<accession>A0ABU7G6G9</accession>
<dbReference type="EMBL" id="JAYDYW010000010">
    <property type="protein sequence ID" value="MEE1674926.1"/>
    <property type="molecule type" value="Genomic_DNA"/>
</dbReference>
<dbReference type="Pfam" id="PF00126">
    <property type="entry name" value="HTH_1"/>
    <property type="match status" value="1"/>
</dbReference>
<dbReference type="InterPro" id="IPR036388">
    <property type="entry name" value="WH-like_DNA-bd_sf"/>
</dbReference>
<dbReference type="Pfam" id="PF03466">
    <property type="entry name" value="LysR_substrate"/>
    <property type="match status" value="1"/>
</dbReference>
<dbReference type="PROSITE" id="PS50931">
    <property type="entry name" value="HTH_LYSR"/>
    <property type="match status" value="1"/>
</dbReference>
<proteinExistence type="inferred from homology"/>
<evidence type="ECO:0000256" key="1">
    <source>
        <dbReference type="ARBA" id="ARBA00009437"/>
    </source>
</evidence>
<dbReference type="Gene3D" id="3.40.190.290">
    <property type="match status" value="1"/>
</dbReference>
<dbReference type="SUPFAM" id="SSF53850">
    <property type="entry name" value="Periplasmic binding protein-like II"/>
    <property type="match status" value="1"/>
</dbReference>
<evidence type="ECO:0000256" key="3">
    <source>
        <dbReference type="ARBA" id="ARBA00023125"/>
    </source>
</evidence>
<dbReference type="InterPro" id="IPR000847">
    <property type="entry name" value="LysR_HTH_N"/>
</dbReference>
<dbReference type="SUPFAM" id="SSF46785">
    <property type="entry name" value="Winged helix' DNA-binding domain"/>
    <property type="match status" value="1"/>
</dbReference>